<dbReference type="RefSeq" id="WP_330506058.1">
    <property type="nucleotide sequence ID" value="NZ_JAZDUE010000014.1"/>
</dbReference>
<keyword evidence="2 5" id="KW-0812">Transmembrane</keyword>
<feature type="transmembrane region" description="Helical" evidence="5">
    <location>
        <begin position="21"/>
        <end position="39"/>
    </location>
</feature>
<evidence type="ECO:0000256" key="5">
    <source>
        <dbReference type="SAM" id="Phobius"/>
    </source>
</evidence>
<feature type="transmembrane region" description="Helical" evidence="5">
    <location>
        <begin position="240"/>
        <end position="262"/>
    </location>
</feature>
<dbReference type="InterPro" id="IPR052714">
    <property type="entry name" value="MFS_Exporter"/>
</dbReference>
<feature type="transmembrane region" description="Helical" evidence="5">
    <location>
        <begin position="214"/>
        <end position="234"/>
    </location>
</feature>
<feature type="domain" description="Major facilitator superfamily (MFS) profile" evidence="6">
    <location>
        <begin position="176"/>
        <end position="397"/>
    </location>
</feature>
<feature type="transmembrane region" description="Helical" evidence="5">
    <location>
        <begin position="146"/>
        <end position="167"/>
    </location>
</feature>
<dbReference type="Proteomes" id="UP001335729">
    <property type="component" value="Unassembled WGS sequence"/>
</dbReference>
<evidence type="ECO:0000313" key="7">
    <source>
        <dbReference type="EMBL" id="MEE4024707.1"/>
    </source>
</evidence>
<comment type="subcellular location">
    <subcellularLocation>
        <location evidence="1">Cell membrane</location>
        <topology evidence="1">Multi-pass membrane protein</topology>
    </subcellularLocation>
</comment>
<name>A0ABU7MWJ0_9ACTN</name>
<evidence type="ECO:0000256" key="3">
    <source>
        <dbReference type="ARBA" id="ARBA00022989"/>
    </source>
</evidence>
<feature type="transmembrane region" description="Helical" evidence="5">
    <location>
        <begin position="297"/>
        <end position="315"/>
    </location>
</feature>
<dbReference type="PROSITE" id="PS50850">
    <property type="entry name" value="MFS"/>
    <property type="match status" value="1"/>
</dbReference>
<dbReference type="InterPro" id="IPR011701">
    <property type="entry name" value="MFS"/>
</dbReference>
<reference evidence="7 8" key="1">
    <citation type="submission" date="2024-01" db="EMBL/GenBank/DDBJ databases">
        <title>Draft genome sequence of Gordonia sp. PKS22-38.</title>
        <authorList>
            <person name="Suphannarot A."/>
            <person name="Mingma R."/>
        </authorList>
    </citation>
    <scope>NUCLEOTIDE SEQUENCE [LARGE SCALE GENOMIC DNA]</scope>
    <source>
        <strain evidence="7 8">PKS22-38</strain>
    </source>
</reference>
<dbReference type="InterPro" id="IPR036259">
    <property type="entry name" value="MFS_trans_sf"/>
</dbReference>
<feature type="transmembrane region" description="Helical" evidence="5">
    <location>
        <begin position="173"/>
        <end position="194"/>
    </location>
</feature>
<accession>A0ABU7MWJ0</accession>
<dbReference type="InterPro" id="IPR020846">
    <property type="entry name" value="MFS_dom"/>
</dbReference>
<dbReference type="EMBL" id="JAZDUE010000014">
    <property type="protein sequence ID" value="MEE4024707.1"/>
    <property type="molecule type" value="Genomic_DNA"/>
</dbReference>
<keyword evidence="4 5" id="KW-0472">Membrane</keyword>
<dbReference type="PANTHER" id="PTHR23531:SF1">
    <property type="entry name" value="QUINOLENE RESISTANCE PROTEIN NORA"/>
    <property type="match status" value="1"/>
</dbReference>
<evidence type="ECO:0000313" key="8">
    <source>
        <dbReference type="Proteomes" id="UP001335729"/>
    </source>
</evidence>
<dbReference type="Gene3D" id="1.20.1250.20">
    <property type="entry name" value="MFS general substrate transporter like domains"/>
    <property type="match status" value="1"/>
</dbReference>
<feature type="transmembrane region" description="Helical" evidence="5">
    <location>
        <begin position="362"/>
        <end position="384"/>
    </location>
</feature>
<gene>
    <name evidence="7" type="ORF">V1Y59_16600</name>
</gene>
<dbReference type="Pfam" id="PF07690">
    <property type="entry name" value="MFS_1"/>
    <property type="match status" value="1"/>
</dbReference>
<dbReference type="PANTHER" id="PTHR23531">
    <property type="entry name" value="QUINOLENE RESISTANCE PROTEIN NORA"/>
    <property type="match status" value="1"/>
</dbReference>
<feature type="transmembrane region" description="Helical" evidence="5">
    <location>
        <begin position="274"/>
        <end position="291"/>
    </location>
</feature>
<evidence type="ECO:0000256" key="4">
    <source>
        <dbReference type="ARBA" id="ARBA00023136"/>
    </source>
</evidence>
<comment type="caution">
    <text evidence="7">The sequence shown here is derived from an EMBL/GenBank/DDBJ whole genome shotgun (WGS) entry which is preliminary data.</text>
</comment>
<proteinExistence type="predicted"/>
<keyword evidence="8" id="KW-1185">Reference proteome</keyword>
<feature type="transmembrane region" description="Helical" evidence="5">
    <location>
        <begin position="51"/>
        <end position="70"/>
    </location>
</feature>
<keyword evidence="3 5" id="KW-1133">Transmembrane helix</keyword>
<feature type="transmembrane region" description="Helical" evidence="5">
    <location>
        <begin position="336"/>
        <end position="356"/>
    </location>
</feature>
<feature type="transmembrane region" description="Helical" evidence="5">
    <location>
        <begin position="82"/>
        <end position="104"/>
    </location>
</feature>
<protein>
    <submittedName>
        <fullName evidence="7">MFS transporter</fullName>
    </submittedName>
</protein>
<evidence type="ECO:0000259" key="6">
    <source>
        <dbReference type="PROSITE" id="PS50850"/>
    </source>
</evidence>
<organism evidence="7 8">
    <name type="scientific">Gordonia prachuapensis</name>
    <dbReference type="NCBI Taxonomy" id="3115651"/>
    <lineage>
        <taxon>Bacteria</taxon>
        <taxon>Bacillati</taxon>
        <taxon>Actinomycetota</taxon>
        <taxon>Actinomycetes</taxon>
        <taxon>Mycobacteriales</taxon>
        <taxon>Gordoniaceae</taxon>
        <taxon>Gordonia</taxon>
    </lineage>
</organism>
<evidence type="ECO:0000256" key="2">
    <source>
        <dbReference type="ARBA" id="ARBA00022692"/>
    </source>
</evidence>
<feature type="transmembrane region" description="Helical" evidence="5">
    <location>
        <begin position="110"/>
        <end position="134"/>
    </location>
</feature>
<sequence length="397" mass="39644">MTTRSTEDAGDGAAGQSRPPTLAALLIATFLAFVNYAALLPVVPMWAADGGAGSVVVGSVTGAMMTATVLTQLSMPWLFRHLSLRTMVVAGSALLGAPTPLYALSAETSAILAITVIRGIGFAFVVIAGAIVAAEIAGPGKLSSYSAYYGAAAALPNVGALAGGVWAADVFGYTAVFAVAGAASLCGAFVACWLPGRLRGRFAVPSAGDVRPIAIPIIVFLMIAGAFGAATTFLPLAGPTAATVAFALLAASAALVAGRLLAGFVGDRRGAGRLLVPSALIGALGCLLISLSLDGPTWLLVLGAGLLGLGFGSSQNDSFVLTMQRLGTGRSGTASIIWNIAYDGGLGLGAVGFGWFVGTLGYAGAFIAMCSAIVAVALLCARFVSAQRGRPLREGDA</sequence>
<evidence type="ECO:0000256" key="1">
    <source>
        <dbReference type="ARBA" id="ARBA00004651"/>
    </source>
</evidence>
<dbReference type="SUPFAM" id="SSF103473">
    <property type="entry name" value="MFS general substrate transporter"/>
    <property type="match status" value="1"/>
</dbReference>